<gene>
    <name evidence="1" type="ORF">CCY01nite_05340</name>
</gene>
<name>A0A512RF59_9BACT</name>
<reference evidence="1 2" key="1">
    <citation type="submission" date="2019-07" db="EMBL/GenBank/DDBJ databases">
        <title>Whole genome shotgun sequence of Chitinophaga cymbidii NBRC 109752.</title>
        <authorList>
            <person name="Hosoyama A."/>
            <person name="Uohara A."/>
            <person name="Ohji S."/>
            <person name="Ichikawa N."/>
        </authorList>
    </citation>
    <scope>NUCLEOTIDE SEQUENCE [LARGE SCALE GENOMIC DNA]</scope>
    <source>
        <strain evidence="1 2">NBRC 109752</strain>
    </source>
</reference>
<dbReference type="OrthoDB" id="1406466at2"/>
<protein>
    <submittedName>
        <fullName evidence="1">DUF4961 domain-containing protein</fullName>
    </submittedName>
</protein>
<dbReference type="RefSeq" id="WP_146857755.1">
    <property type="nucleotide sequence ID" value="NZ_BKAU01000001.1"/>
</dbReference>
<comment type="caution">
    <text evidence="1">The sequence shown here is derived from an EMBL/GenBank/DDBJ whole genome shotgun (WGS) entry which is preliminary data.</text>
</comment>
<organism evidence="1 2">
    <name type="scientific">Chitinophaga cymbidii</name>
    <dbReference type="NCBI Taxonomy" id="1096750"/>
    <lineage>
        <taxon>Bacteria</taxon>
        <taxon>Pseudomonadati</taxon>
        <taxon>Bacteroidota</taxon>
        <taxon>Chitinophagia</taxon>
        <taxon>Chitinophagales</taxon>
        <taxon>Chitinophagaceae</taxon>
        <taxon>Chitinophaga</taxon>
    </lineage>
</organism>
<evidence type="ECO:0000313" key="1">
    <source>
        <dbReference type="EMBL" id="GEP94274.1"/>
    </source>
</evidence>
<dbReference type="InterPro" id="IPR032522">
    <property type="entry name" value="DUF4961"/>
</dbReference>
<dbReference type="PROSITE" id="PS51257">
    <property type="entry name" value="PROKAR_LIPOPROTEIN"/>
    <property type="match status" value="1"/>
</dbReference>
<evidence type="ECO:0000313" key="2">
    <source>
        <dbReference type="Proteomes" id="UP000321436"/>
    </source>
</evidence>
<accession>A0A512RF59</accession>
<sequence>MKRYTYGICLVLLLLAGCVFLEGIDQPTTAKAGEELTITMHNRIDVADGGRSNVRLIIGFLAPKSWAATANSNITFTTTSYGNGKMVPVPSSVSPGSGLSWSEALKNRFGMGGNYMTDELEWVVFWTEQAYNVPQGVKENIDVTIVTKPGPENMQFKTGYFLGTSSEGLSDVFGSNNVYKCQFKDCFTITDGTGDVIDFCNPQIAAVAPGMATDNDLLTISFDPDVVPTPLNGVGNIYFCAKGYTTDGQVLENCAQTESSLLKEYTGNKSAFTFWPRAYFNMQEGQTLEKIEYFFTDASGTVKVGFSNTANPFVYTFKCQ</sequence>
<dbReference type="AlphaFoldDB" id="A0A512RF59"/>
<dbReference type="Proteomes" id="UP000321436">
    <property type="component" value="Unassembled WGS sequence"/>
</dbReference>
<dbReference type="Pfam" id="PF16328">
    <property type="entry name" value="DUF4961"/>
    <property type="match status" value="1"/>
</dbReference>
<proteinExistence type="predicted"/>
<keyword evidence="2" id="KW-1185">Reference proteome</keyword>
<dbReference type="EMBL" id="BKAU01000001">
    <property type="protein sequence ID" value="GEP94274.1"/>
    <property type="molecule type" value="Genomic_DNA"/>
</dbReference>